<evidence type="ECO:0000256" key="1">
    <source>
        <dbReference type="ARBA" id="ARBA00022529"/>
    </source>
</evidence>
<dbReference type="Gene3D" id="1.10.530.40">
    <property type="match status" value="1"/>
</dbReference>
<dbReference type="EMBL" id="OC891424">
    <property type="protein sequence ID" value="CAD7646445.1"/>
    <property type="molecule type" value="Genomic_DNA"/>
</dbReference>
<keyword evidence="4" id="KW-1185">Reference proteome</keyword>
<evidence type="ECO:0000313" key="3">
    <source>
        <dbReference type="EMBL" id="CAD7646445.1"/>
    </source>
</evidence>
<dbReference type="InterPro" id="IPR023347">
    <property type="entry name" value="Lysozyme_dom_sf"/>
</dbReference>
<organism evidence="3">
    <name type="scientific">Medioppia subpectinata</name>
    <dbReference type="NCBI Taxonomy" id="1979941"/>
    <lineage>
        <taxon>Eukaryota</taxon>
        <taxon>Metazoa</taxon>
        <taxon>Ecdysozoa</taxon>
        <taxon>Arthropoda</taxon>
        <taxon>Chelicerata</taxon>
        <taxon>Arachnida</taxon>
        <taxon>Acari</taxon>
        <taxon>Acariformes</taxon>
        <taxon>Sarcoptiformes</taxon>
        <taxon>Oribatida</taxon>
        <taxon>Brachypylina</taxon>
        <taxon>Oppioidea</taxon>
        <taxon>Oppiidae</taxon>
        <taxon>Medioppia</taxon>
    </lineage>
</organism>
<dbReference type="EMBL" id="CAJPIZ010036849">
    <property type="protein sequence ID" value="CAG2121033.1"/>
    <property type="molecule type" value="Genomic_DNA"/>
</dbReference>
<sequence>MAPRINQAGLDLIKTSEGFRSQIYDDLTGKVIAPGDKIQGKPTVGYGHNCNAKGYEGIELLEVISRERGEQLLLKDLVGFEDYVYGQVPFVNDNQFAAVSVLFLN</sequence>
<reference evidence="3" key="1">
    <citation type="submission" date="2020-11" db="EMBL/GenBank/DDBJ databases">
        <authorList>
            <person name="Tran Van P."/>
        </authorList>
    </citation>
    <scope>NUCLEOTIDE SEQUENCE</scope>
</reference>
<dbReference type="GO" id="GO:0003796">
    <property type="term" value="F:lysozyme activity"/>
    <property type="evidence" value="ECO:0007669"/>
    <property type="project" value="InterPro"/>
</dbReference>
<accession>A0A7R9LR93</accession>
<dbReference type="GO" id="GO:0031640">
    <property type="term" value="P:killing of cells of another organism"/>
    <property type="evidence" value="ECO:0007669"/>
    <property type="project" value="UniProtKB-KW"/>
</dbReference>
<dbReference type="SUPFAM" id="SSF53955">
    <property type="entry name" value="Lysozyme-like"/>
    <property type="match status" value="1"/>
</dbReference>
<keyword evidence="1" id="KW-0929">Antimicrobial</keyword>
<proteinExistence type="predicted"/>
<dbReference type="GO" id="GO:0042742">
    <property type="term" value="P:defense response to bacterium"/>
    <property type="evidence" value="ECO:0007669"/>
    <property type="project" value="UniProtKB-KW"/>
</dbReference>
<name>A0A7R9LR93_9ACAR</name>
<dbReference type="AlphaFoldDB" id="A0A7R9LR93"/>
<dbReference type="InterPro" id="IPR023346">
    <property type="entry name" value="Lysozyme-like_dom_sf"/>
</dbReference>
<dbReference type="OrthoDB" id="6338733at2759"/>
<protein>
    <submittedName>
        <fullName evidence="3">Uncharacterized protein</fullName>
    </submittedName>
</protein>
<dbReference type="Proteomes" id="UP000759131">
    <property type="component" value="Unassembled WGS sequence"/>
</dbReference>
<keyword evidence="2" id="KW-0081">Bacteriolytic enzyme</keyword>
<dbReference type="GO" id="GO:0016998">
    <property type="term" value="P:cell wall macromolecule catabolic process"/>
    <property type="evidence" value="ECO:0007669"/>
    <property type="project" value="InterPro"/>
</dbReference>
<evidence type="ECO:0000313" key="4">
    <source>
        <dbReference type="Proteomes" id="UP000759131"/>
    </source>
</evidence>
<dbReference type="InterPro" id="IPR002196">
    <property type="entry name" value="Glyco_hydro_24"/>
</dbReference>
<evidence type="ECO:0000256" key="2">
    <source>
        <dbReference type="ARBA" id="ARBA00022638"/>
    </source>
</evidence>
<dbReference type="GO" id="GO:0009253">
    <property type="term" value="P:peptidoglycan catabolic process"/>
    <property type="evidence" value="ECO:0007669"/>
    <property type="project" value="InterPro"/>
</dbReference>
<dbReference type="Pfam" id="PF00959">
    <property type="entry name" value="Phage_lysozyme"/>
    <property type="match status" value="1"/>
</dbReference>
<gene>
    <name evidence="3" type="ORF">OSB1V03_LOCUS20979</name>
</gene>
<feature type="non-terminal residue" evidence="3">
    <location>
        <position position="1"/>
    </location>
</feature>